<evidence type="ECO:0000313" key="2">
    <source>
        <dbReference type="Proteomes" id="UP000789831"/>
    </source>
</evidence>
<organism evidence="1 2">
    <name type="scientific">Ambispora gerdemannii</name>
    <dbReference type="NCBI Taxonomy" id="144530"/>
    <lineage>
        <taxon>Eukaryota</taxon>
        <taxon>Fungi</taxon>
        <taxon>Fungi incertae sedis</taxon>
        <taxon>Mucoromycota</taxon>
        <taxon>Glomeromycotina</taxon>
        <taxon>Glomeromycetes</taxon>
        <taxon>Archaeosporales</taxon>
        <taxon>Ambisporaceae</taxon>
        <taxon>Ambispora</taxon>
    </lineage>
</organism>
<keyword evidence="2" id="KW-1185">Reference proteome</keyword>
<gene>
    <name evidence="1" type="ORF">AGERDE_LOCUS12464</name>
</gene>
<sequence>MDEDFEFVSFERQESIEPDKSISQISATIIESDISILNANSSTVWLHFVKTSMEKQCTISHQLYKPTS</sequence>
<dbReference type="AlphaFoldDB" id="A0A9N9EIW3"/>
<name>A0A9N9EIW3_9GLOM</name>
<accession>A0A9N9EIW3</accession>
<reference evidence="1" key="1">
    <citation type="submission" date="2021-06" db="EMBL/GenBank/DDBJ databases">
        <authorList>
            <person name="Kallberg Y."/>
            <person name="Tangrot J."/>
            <person name="Rosling A."/>
        </authorList>
    </citation>
    <scope>NUCLEOTIDE SEQUENCE</scope>
    <source>
        <strain evidence="1">MT106</strain>
    </source>
</reference>
<dbReference type="Proteomes" id="UP000789831">
    <property type="component" value="Unassembled WGS sequence"/>
</dbReference>
<evidence type="ECO:0000313" key="1">
    <source>
        <dbReference type="EMBL" id="CAG8675984.1"/>
    </source>
</evidence>
<comment type="caution">
    <text evidence="1">The sequence shown here is derived from an EMBL/GenBank/DDBJ whole genome shotgun (WGS) entry which is preliminary data.</text>
</comment>
<dbReference type="EMBL" id="CAJVPL010008885">
    <property type="protein sequence ID" value="CAG8675984.1"/>
    <property type="molecule type" value="Genomic_DNA"/>
</dbReference>
<proteinExistence type="predicted"/>
<protein>
    <submittedName>
        <fullName evidence="1">6368_t:CDS:1</fullName>
    </submittedName>
</protein>
<feature type="non-terminal residue" evidence="1">
    <location>
        <position position="68"/>
    </location>
</feature>